<dbReference type="Gene3D" id="1.20.1740.10">
    <property type="entry name" value="Amino acid/polyamine transporter I"/>
    <property type="match status" value="2"/>
</dbReference>
<feature type="transmembrane region" description="Helical" evidence="7">
    <location>
        <begin position="157"/>
        <end position="176"/>
    </location>
</feature>
<reference evidence="8 9" key="1">
    <citation type="journal article" date="2017" name="Mol. Biol. Evol.">
        <title>The 4-celled Tetrabaena socialis nuclear genome reveals the essential components for genetic control of cell number at the origin of multicellularity in the volvocine lineage.</title>
        <authorList>
            <person name="Featherston J."/>
            <person name="Arakaki Y."/>
            <person name="Hanschen E.R."/>
            <person name="Ferris P.J."/>
            <person name="Michod R.E."/>
            <person name="Olson B.J.S.C."/>
            <person name="Nozaki H."/>
            <person name="Durand P.M."/>
        </authorList>
    </citation>
    <scope>NUCLEOTIDE SEQUENCE [LARGE SCALE GENOMIC DNA]</scope>
    <source>
        <strain evidence="8 9">NIES-571</strain>
    </source>
</reference>
<dbReference type="InterPro" id="IPR002293">
    <property type="entry name" value="AA/rel_permease1"/>
</dbReference>
<keyword evidence="3 7" id="KW-0812">Transmembrane</keyword>
<gene>
    <name evidence="8" type="ORF">TSOC_009686</name>
</gene>
<proteinExistence type="inferred from homology"/>
<feature type="transmembrane region" description="Helical" evidence="7">
    <location>
        <begin position="567"/>
        <end position="585"/>
    </location>
</feature>
<evidence type="ECO:0000313" key="8">
    <source>
        <dbReference type="EMBL" id="PNH04180.1"/>
    </source>
</evidence>
<comment type="subcellular location">
    <subcellularLocation>
        <location evidence="1">Membrane</location>
        <topology evidence="1">Multi-pass membrane protein</topology>
    </subcellularLocation>
</comment>
<dbReference type="GO" id="GO:0016020">
    <property type="term" value="C:membrane"/>
    <property type="evidence" value="ECO:0007669"/>
    <property type="project" value="UniProtKB-SubCell"/>
</dbReference>
<feature type="region of interest" description="Disordered" evidence="6">
    <location>
        <begin position="1"/>
        <end position="31"/>
    </location>
</feature>
<feature type="transmembrane region" description="Helical" evidence="7">
    <location>
        <begin position="534"/>
        <end position="555"/>
    </location>
</feature>
<feature type="transmembrane region" description="Helical" evidence="7">
    <location>
        <begin position="591"/>
        <end position="608"/>
    </location>
</feature>
<feature type="region of interest" description="Disordered" evidence="6">
    <location>
        <begin position="344"/>
        <end position="485"/>
    </location>
</feature>
<dbReference type="OrthoDB" id="3900342at2759"/>
<feature type="compositionally biased region" description="Pro residues" evidence="6">
    <location>
        <begin position="344"/>
        <end position="353"/>
    </location>
</feature>
<name>A0A2J7ZV95_9CHLO</name>
<keyword evidence="9" id="KW-1185">Reference proteome</keyword>
<accession>A0A2J7ZV95</accession>
<feature type="transmembrane region" description="Helical" evidence="7">
    <location>
        <begin position="291"/>
        <end position="309"/>
    </location>
</feature>
<feature type="transmembrane region" description="Helical" evidence="7">
    <location>
        <begin position="125"/>
        <end position="145"/>
    </location>
</feature>
<feature type="transmembrane region" description="Helical" evidence="7">
    <location>
        <begin position="63"/>
        <end position="84"/>
    </location>
</feature>
<evidence type="ECO:0000256" key="1">
    <source>
        <dbReference type="ARBA" id="ARBA00004141"/>
    </source>
</evidence>
<sequence length="624" mass="62447">MTPTPEARAAAKPPAHPLPGSTAADPLAPSASSIAAHQQQPQLVGSAPGAGRALRRVLGPLDLFMVGIAVIIGAGVFVLTGTAARDFAGPAVVVSFAVAGVASAASALCYSELASEVATTGGAAVYAEAMFGPLAGWLVAVNLLFEYVLGSATVARGFTAYLSSLAGLSSGALLLPPGSSDFQIDLPAVGMAVAMAALVGWGVRQAAWANTAITTVVLLTVVLILAAGFAFVHASNYHPFAPYGVRGILKGASRVFFAFIGFDMLAVAAEEARKPSRQTHTHAAVHPATRTPLRATALATAATCLLAALAPLELLASLVSLGTLAAFTTVCAVVLWRRCSLPPPPSPPTPPLPYDGDAATGTAGVNAVDGDDPEAARRCCSRDSGGGGGDGSRSGDVSGGGGKKYDSGSWLLQPRADSPVAAKGGGGDSKAAAMGIESARALAPDGPPPQPAPAPSHGPALGPHPYPTAPPADTPPPYHGLPYGGPASPPPMLPAAAAAPLAQVRPLAVRCAFLAAILATGGATAGLYQGGAPLGAAGAALGAWAVVTAAAAVVLRPTWTPPGFRTPLWPLVPSFGMLLNCVLLGSLGARAWQVWGGAMVAALAWWGWQRRGWLEARAAAVRLL</sequence>
<evidence type="ECO:0000256" key="3">
    <source>
        <dbReference type="ARBA" id="ARBA00022692"/>
    </source>
</evidence>
<feature type="compositionally biased region" description="Gly residues" evidence="6">
    <location>
        <begin position="384"/>
        <end position="402"/>
    </location>
</feature>
<feature type="transmembrane region" description="Helical" evidence="7">
    <location>
        <begin position="91"/>
        <end position="113"/>
    </location>
</feature>
<keyword evidence="4 7" id="KW-1133">Transmembrane helix</keyword>
<feature type="transmembrane region" description="Helical" evidence="7">
    <location>
        <begin position="208"/>
        <end position="232"/>
    </location>
</feature>
<evidence type="ECO:0000256" key="7">
    <source>
        <dbReference type="SAM" id="Phobius"/>
    </source>
</evidence>
<comment type="caution">
    <text evidence="8">The sequence shown here is derived from an EMBL/GenBank/DDBJ whole genome shotgun (WGS) entry which is preliminary data.</text>
</comment>
<feature type="transmembrane region" description="Helical" evidence="7">
    <location>
        <begin position="252"/>
        <end position="270"/>
    </location>
</feature>
<feature type="transmembrane region" description="Helical" evidence="7">
    <location>
        <begin position="182"/>
        <end position="201"/>
    </location>
</feature>
<evidence type="ECO:0000256" key="2">
    <source>
        <dbReference type="ARBA" id="ARBA00008572"/>
    </source>
</evidence>
<feature type="transmembrane region" description="Helical" evidence="7">
    <location>
        <begin position="507"/>
        <end position="528"/>
    </location>
</feature>
<feature type="compositionally biased region" description="Pro residues" evidence="6">
    <location>
        <begin position="445"/>
        <end position="479"/>
    </location>
</feature>
<comment type="similarity">
    <text evidence="2">Belongs to the amino acid-polyamine-organocation (APC) superfamily. Cationic amino acid transporter (CAT) (TC 2.A.3.3) family.</text>
</comment>
<keyword evidence="5 7" id="KW-0472">Membrane</keyword>
<evidence type="ECO:0000256" key="5">
    <source>
        <dbReference type="ARBA" id="ARBA00023136"/>
    </source>
</evidence>
<evidence type="ECO:0000313" key="9">
    <source>
        <dbReference type="Proteomes" id="UP000236333"/>
    </source>
</evidence>
<protein>
    <submittedName>
        <fullName evidence="8">Cationic amino acid transporter 1</fullName>
    </submittedName>
</protein>
<dbReference type="Pfam" id="PF13520">
    <property type="entry name" value="AA_permease_2"/>
    <property type="match status" value="1"/>
</dbReference>
<dbReference type="GO" id="GO:0015171">
    <property type="term" value="F:amino acid transmembrane transporter activity"/>
    <property type="evidence" value="ECO:0007669"/>
    <property type="project" value="TreeGrafter"/>
</dbReference>
<dbReference type="PANTHER" id="PTHR43243">
    <property type="entry name" value="INNER MEMBRANE TRANSPORTER YGJI-RELATED"/>
    <property type="match status" value="1"/>
</dbReference>
<dbReference type="EMBL" id="PGGS01000415">
    <property type="protein sequence ID" value="PNH04180.1"/>
    <property type="molecule type" value="Genomic_DNA"/>
</dbReference>
<evidence type="ECO:0000256" key="6">
    <source>
        <dbReference type="SAM" id="MobiDB-lite"/>
    </source>
</evidence>
<evidence type="ECO:0000256" key="4">
    <source>
        <dbReference type="ARBA" id="ARBA00022989"/>
    </source>
</evidence>
<dbReference type="AlphaFoldDB" id="A0A2J7ZV95"/>
<feature type="transmembrane region" description="Helical" evidence="7">
    <location>
        <begin position="315"/>
        <end position="336"/>
    </location>
</feature>
<dbReference type="Proteomes" id="UP000236333">
    <property type="component" value="Unassembled WGS sequence"/>
</dbReference>
<dbReference type="PANTHER" id="PTHR43243:SF41">
    <property type="entry name" value="CATIONIC AMINO ACID TRANSPORTER 7, CHLOROPLASTIC"/>
    <property type="match status" value="1"/>
</dbReference>
<organism evidence="8 9">
    <name type="scientific">Tetrabaena socialis</name>
    <dbReference type="NCBI Taxonomy" id="47790"/>
    <lineage>
        <taxon>Eukaryota</taxon>
        <taxon>Viridiplantae</taxon>
        <taxon>Chlorophyta</taxon>
        <taxon>core chlorophytes</taxon>
        <taxon>Chlorophyceae</taxon>
        <taxon>CS clade</taxon>
        <taxon>Chlamydomonadales</taxon>
        <taxon>Tetrabaenaceae</taxon>
        <taxon>Tetrabaena</taxon>
    </lineage>
</organism>